<dbReference type="RefSeq" id="WP_140742954.1">
    <property type="nucleotide sequence ID" value="NZ_RCZM01000006.1"/>
</dbReference>
<organism evidence="2 3">
    <name type="scientific">Pedococcus bigeumensis</name>
    <dbReference type="NCBI Taxonomy" id="433644"/>
    <lineage>
        <taxon>Bacteria</taxon>
        <taxon>Bacillati</taxon>
        <taxon>Actinomycetota</taxon>
        <taxon>Actinomycetes</taxon>
        <taxon>Micrococcales</taxon>
        <taxon>Intrasporangiaceae</taxon>
        <taxon>Pedococcus</taxon>
    </lineage>
</organism>
<dbReference type="OrthoDB" id="5177627at2"/>
<dbReference type="GO" id="GO:0004519">
    <property type="term" value="F:endonuclease activity"/>
    <property type="evidence" value="ECO:0007669"/>
    <property type="project" value="UniProtKB-KW"/>
</dbReference>
<dbReference type="Pfam" id="PF02720">
    <property type="entry name" value="DUF222"/>
    <property type="match status" value="1"/>
</dbReference>
<gene>
    <name evidence="2" type="ORF">EAH86_17095</name>
</gene>
<dbReference type="InterPro" id="IPR003615">
    <property type="entry name" value="HNH_nuc"/>
</dbReference>
<keyword evidence="2" id="KW-0378">Hydrolase</keyword>
<dbReference type="EMBL" id="RCZM01000006">
    <property type="protein sequence ID" value="TPG13939.1"/>
    <property type="molecule type" value="Genomic_DNA"/>
</dbReference>
<keyword evidence="2" id="KW-0255">Endonuclease</keyword>
<comment type="caution">
    <text evidence="2">The sequence shown here is derived from an EMBL/GenBank/DDBJ whole genome shotgun (WGS) entry which is preliminary data.</text>
</comment>
<name>A0A502CP87_9MICO</name>
<keyword evidence="3" id="KW-1185">Reference proteome</keyword>
<evidence type="ECO:0000259" key="1">
    <source>
        <dbReference type="SMART" id="SM00507"/>
    </source>
</evidence>
<dbReference type="AlphaFoldDB" id="A0A502CP87"/>
<evidence type="ECO:0000313" key="2">
    <source>
        <dbReference type="EMBL" id="TPG13939.1"/>
    </source>
</evidence>
<sequence length="260" mass="28756">MLRTEEEQALARTKLTLHDNQDGTITGHFTVPTLAGQILKKVIQQIASPRRFAQQAAKDAKAQAVRCGDDLSAAQVAEATWDAFRAEELDWSQKYGRAFVELLEHLPTDHLTGKVNATILVTLDHDRLNASLGAAHLDTGHNLSASEARRLACGAGLVPAVLGGESQVLDLGRSQRFFTEAQRVALALTYDSCAADDCDRPYAWTEHHHEDPWAAGGGTDLDKAVPLCGYHHRRVHDHGYHHRVFRESDGRKRVTFVKRT</sequence>
<dbReference type="CDD" id="cd00085">
    <property type="entry name" value="HNHc"/>
    <property type="match status" value="1"/>
</dbReference>
<protein>
    <submittedName>
        <fullName evidence="2">HNH endonuclease</fullName>
    </submittedName>
</protein>
<feature type="domain" description="HNH nuclease" evidence="1">
    <location>
        <begin position="181"/>
        <end position="233"/>
    </location>
</feature>
<accession>A0A502CP87</accession>
<dbReference type="SMART" id="SM00507">
    <property type="entry name" value="HNHc"/>
    <property type="match status" value="1"/>
</dbReference>
<proteinExistence type="predicted"/>
<reference evidence="2 3" key="1">
    <citation type="journal article" date="2019" name="Environ. Microbiol.">
        <title>Species interactions and distinct microbial communities in high Arctic permafrost affected cryosols are associated with the CH4 and CO2 gas fluxes.</title>
        <authorList>
            <person name="Altshuler I."/>
            <person name="Hamel J."/>
            <person name="Turney S."/>
            <person name="Magnuson E."/>
            <person name="Levesque R."/>
            <person name="Greer C."/>
            <person name="Whyte L.G."/>
        </authorList>
    </citation>
    <scope>NUCLEOTIDE SEQUENCE [LARGE SCALE GENOMIC DNA]</scope>
    <source>
        <strain evidence="2 3">S9.3A</strain>
    </source>
</reference>
<dbReference type="Proteomes" id="UP000317722">
    <property type="component" value="Unassembled WGS sequence"/>
</dbReference>
<dbReference type="InterPro" id="IPR003870">
    <property type="entry name" value="DUF222"/>
</dbReference>
<evidence type="ECO:0000313" key="3">
    <source>
        <dbReference type="Proteomes" id="UP000317722"/>
    </source>
</evidence>
<keyword evidence="2" id="KW-0540">Nuclease</keyword>